<name>A0A6M3HUC6_9GAMM</name>
<evidence type="ECO:0000256" key="1">
    <source>
        <dbReference type="SAM" id="MobiDB-lite"/>
    </source>
</evidence>
<evidence type="ECO:0000256" key="2">
    <source>
        <dbReference type="SAM" id="SignalP"/>
    </source>
</evidence>
<gene>
    <name evidence="4" type="ORF">E3E15_05205</name>
</gene>
<dbReference type="Pfam" id="PF09917">
    <property type="entry name" value="DUF2147"/>
    <property type="match status" value="1"/>
</dbReference>
<keyword evidence="2" id="KW-0732">Signal</keyword>
<accession>A0A6M3HUC6</accession>
<dbReference type="KEGG" id="afri:E3E15_05205"/>
<proteinExistence type="predicted"/>
<dbReference type="Proteomes" id="UP000503320">
    <property type="component" value="Chromosome"/>
</dbReference>
<dbReference type="EMBL" id="CP038017">
    <property type="protein sequence ID" value="QIV94779.1"/>
    <property type="molecule type" value="Genomic_DNA"/>
</dbReference>
<feature type="compositionally biased region" description="Polar residues" evidence="1">
    <location>
        <begin position="129"/>
        <end position="138"/>
    </location>
</feature>
<protein>
    <submittedName>
        <fullName evidence="4">DUF2147 domain-containing protein</fullName>
    </submittedName>
</protein>
<reference evidence="4 5" key="1">
    <citation type="submission" date="2019-03" db="EMBL/GenBank/DDBJ databases">
        <title>Complete Genome Sequence of Allofrancisella frigidaquae Strain SYSU 10HL1970 Isolated from Water-Cooling Systems in China.</title>
        <authorList>
            <person name="Ohrman C."/>
            <person name="Uneklint I."/>
            <person name="Sjodin A."/>
        </authorList>
    </citation>
    <scope>NUCLEOTIDE SEQUENCE [LARGE SCALE GENOMIC DNA]</scope>
    <source>
        <strain evidence="4 5">SYSU 10HL1970</strain>
    </source>
</reference>
<feature type="signal peptide" evidence="2">
    <location>
        <begin position="1"/>
        <end position="22"/>
    </location>
</feature>
<feature type="chain" id="PRO_5026900025" evidence="2">
    <location>
        <begin position="23"/>
        <end position="242"/>
    </location>
</feature>
<evidence type="ECO:0000313" key="5">
    <source>
        <dbReference type="Proteomes" id="UP000503320"/>
    </source>
</evidence>
<feature type="region of interest" description="Disordered" evidence="1">
    <location>
        <begin position="129"/>
        <end position="156"/>
    </location>
</feature>
<feature type="domain" description="DUF2147" evidence="3">
    <location>
        <begin position="108"/>
        <end position="191"/>
    </location>
</feature>
<evidence type="ECO:0000259" key="3">
    <source>
        <dbReference type="Pfam" id="PF09917"/>
    </source>
</evidence>
<keyword evidence="5" id="KW-1185">Reference proteome</keyword>
<dbReference type="Gene3D" id="2.40.128.520">
    <property type="match status" value="1"/>
</dbReference>
<organism evidence="4 5">
    <name type="scientific">Allofrancisella frigidaquae</name>
    <dbReference type="NCBI Taxonomy" id="1085644"/>
    <lineage>
        <taxon>Bacteria</taxon>
        <taxon>Pseudomonadati</taxon>
        <taxon>Pseudomonadota</taxon>
        <taxon>Gammaproteobacteria</taxon>
        <taxon>Thiotrichales</taxon>
        <taxon>Francisellaceae</taxon>
        <taxon>Allofrancisella</taxon>
    </lineage>
</organism>
<dbReference type="AlphaFoldDB" id="A0A6M3HUC6"/>
<dbReference type="RefSeq" id="WP_172106866.1">
    <property type="nucleotide sequence ID" value="NZ_CP038017.1"/>
</dbReference>
<dbReference type="InterPro" id="IPR019223">
    <property type="entry name" value="DUF2147"/>
</dbReference>
<sequence>MKKFKLLSLVVLAGFSVSSAYAEGAKNAPEDKLSPVGYWVQFDEDKDAGIGKVQGVVHSYFAKNNKYGNKDTLEMEIVVPIMDVINNKIVPAQVHCDICGKGDVNGFKYNYTSSNDNLMQGLVFAGNLQPQENTNSSDKSLEFDKGGVLNPNDGKTYNSKAQVQDGGETLFARAYKGSGWYAVGKNAHWKRITEAQYEQVKQKCGLNEETGTYPYTDKDGKVTNQKLFEECYNYDFGVKKPV</sequence>
<evidence type="ECO:0000313" key="4">
    <source>
        <dbReference type="EMBL" id="QIV94779.1"/>
    </source>
</evidence>